<keyword evidence="1" id="KW-1133">Transmembrane helix</keyword>
<dbReference type="AlphaFoldDB" id="A0A1F5H3X9"/>
<accession>A0A1F5H3X9</accession>
<sequence>MATLTETAIFSKKASRWVGAGIIILIVLIILLISGKTIKNMILPPKAPPATVAFGKLPKFDLSLGIKPPTVVSYDLETVSGALPISLPQSAKVFSIAFPESSFGALEQVRVKASRAGFSSEPVEVLPGSAKFVDNSKKDKVLTIETASGNLVLFSNYLSNPEIITRKTKSVEDAIRIARNFFNNFDLDMEEFPEKNIQTRKLRVDTGGLKETLALSDTNLIEVVFGRADADKLPILAAWEETPQVWAFVSGDEIVAANLKIAKIQKFRFSTYPLKGVQKAYDDLKAQNAAFNKKAAGSQIAIREVTLGYIEGKSTEEFLQPVYLFRGNEGFVAYVAAVAGDWTE</sequence>
<comment type="caution">
    <text evidence="2">The sequence shown here is derived from an EMBL/GenBank/DDBJ whole genome shotgun (WGS) entry which is preliminary data.</text>
</comment>
<feature type="transmembrane region" description="Helical" evidence="1">
    <location>
        <begin position="14"/>
        <end position="33"/>
    </location>
</feature>
<keyword evidence="1" id="KW-0812">Transmembrane</keyword>
<gene>
    <name evidence="2" type="ORF">A3B54_03880</name>
</gene>
<evidence type="ECO:0000256" key="1">
    <source>
        <dbReference type="SAM" id="Phobius"/>
    </source>
</evidence>
<dbReference type="Proteomes" id="UP000177039">
    <property type="component" value="Unassembled WGS sequence"/>
</dbReference>
<protein>
    <submittedName>
        <fullName evidence="2">Uncharacterized protein</fullName>
    </submittedName>
</protein>
<reference evidence="2 3" key="1">
    <citation type="journal article" date="2016" name="Nat. Commun.">
        <title>Thousands of microbial genomes shed light on interconnected biogeochemical processes in an aquifer system.</title>
        <authorList>
            <person name="Anantharaman K."/>
            <person name="Brown C.T."/>
            <person name="Hug L.A."/>
            <person name="Sharon I."/>
            <person name="Castelle C.J."/>
            <person name="Probst A.J."/>
            <person name="Thomas B.C."/>
            <person name="Singh A."/>
            <person name="Wilkins M.J."/>
            <person name="Karaoz U."/>
            <person name="Brodie E.L."/>
            <person name="Williams K.H."/>
            <person name="Hubbard S.S."/>
            <person name="Banfield J.F."/>
        </authorList>
    </citation>
    <scope>NUCLEOTIDE SEQUENCE [LARGE SCALE GENOMIC DNA]</scope>
</reference>
<dbReference type="EMBL" id="MFBT01000031">
    <property type="protein sequence ID" value="OGD98798.1"/>
    <property type="molecule type" value="Genomic_DNA"/>
</dbReference>
<proteinExistence type="predicted"/>
<organism evidence="2 3">
    <name type="scientific">Candidatus Curtissbacteria bacterium RIFCSPLOWO2_01_FULL_42_50</name>
    <dbReference type="NCBI Taxonomy" id="1797730"/>
    <lineage>
        <taxon>Bacteria</taxon>
        <taxon>Candidatus Curtissiibacteriota</taxon>
    </lineage>
</organism>
<evidence type="ECO:0000313" key="2">
    <source>
        <dbReference type="EMBL" id="OGD98798.1"/>
    </source>
</evidence>
<keyword evidence="1" id="KW-0472">Membrane</keyword>
<name>A0A1F5H3X9_9BACT</name>
<evidence type="ECO:0000313" key="3">
    <source>
        <dbReference type="Proteomes" id="UP000177039"/>
    </source>
</evidence>